<accession>A0AAV4QA43</accession>
<feature type="chain" id="PRO_5043652133" evidence="1">
    <location>
        <begin position="23"/>
        <end position="52"/>
    </location>
</feature>
<reference evidence="2 3" key="1">
    <citation type="submission" date="2021-06" db="EMBL/GenBank/DDBJ databases">
        <title>Caerostris extrusa draft genome.</title>
        <authorList>
            <person name="Kono N."/>
            <person name="Arakawa K."/>
        </authorList>
    </citation>
    <scope>NUCLEOTIDE SEQUENCE [LARGE SCALE GENOMIC DNA]</scope>
</reference>
<feature type="signal peptide" evidence="1">
    <location>
        <begin position="1"/>
        <end position="22"/>
    </location>
</feature>
<sequence length="52" mass="5435">MSDALGLFLVVMGGFVWPESEASGGTAARVESPGGRDEFCGIAKQLCRRSTS</sequence>
<name>A0AAV4QA43_CAEEX</name>
<evidence type="ECO:0000256" key="1">
    <source>
        <dbReference type="SAM" id="SignalP"/>
    </source>
</evidence>
<organism evidence="2 3">
    <name type="scientific">Caerostris extrusa</name>
    <name type="common">Bark spider</name>
    <name type="synonym">Caerostris bankana</name>
    <dbReference type="NCBI Taxonomy" id="172846"/>
    <lineage>
        <taxon>Eukaryota</taxon>
        <taxon>Metazoa</taxon>
        <taxon>Ecdysozoa</taxon>
        <taxon>Arthropoda</taxon>
        <taxon>Chelicerata</taxon>
        <taxon>Arachnida</taxon>
        <taxon>Araneae</taxon>
        <taxon>Araneomorphae</taxon>
        <taxon>Entelegynae</taxon>
        <taxon>Araneoidea</taxon>
        <taxon>Araneidae</taxon>
        <taxon>Caerostris</taxon>
    </lineage>
</organism>
<evidence type="ECO:0000313" key="2">
    <source>
        <dbReference type="EMBL" id="GIY05169.1"/>
    </source>
</evidence>
<keyword evidence="3" id="KW-1185">Reference proteome</keyword>
<evidence type="ECO:0000313" key="3">
    <source>
        <dbReference type="Proteomes" id="UP001054945"/>
    </source>
</evidence>
<dbReference type="AlphaFoldDB" id="A0AAV4QA43"/>
<proteinExistence type="predicted"/>
<protein>
    <submittedName>
        <fullName evidence="2">Uncharacterized protein</fullName>
    </submittedName>
</protein>
<dbReference type="EMBL" id="BPLR01005813">
    <property type="protein sequence ID" value="GIY05169.1"/>
    <property type="molecule type" value="Genomic_DNA"/>
</dbReference>
<keyword evidence="1" id="KW-0732">Signal</keyword>
<dbReference type="Proteomes" id="UP001054945">
    <property type="component" value="Unassembled WGS sequence"/>
</dbReference>
<gene>
    <name evidence="2" type="ORF">CEXT_97411</name>
</gene>
<feature type="non-terminal residue" evidence="2">
    <location>
        <position position="52"/>
    </location>
</feature>
<comment type="caution">
    <text evidence="2">The sequence shown here is derived from an EMBL/GenBank/DDBJ whole genome shotgun (WGS) entry which is preliminary data.</text>
</comment>